<dbReference type="InterPro" id="IPR008183">
    <property type="entry name" value="Aldose_1/G6P_1-epimerase"/>
</dbReference>
<dbReference type="PANTHER" id="PTHR10091:SF0">
    <property type="entry name" value="GALACTOSE MUTAROTASE"/>
    <property type="match status" value="1"/>
</dbReference>
<dbReference type="GO" id="GO:0030246">
    <property type="term" value="F:carbohydrate binding"/>
    <property type="evidence" value="ECO:0007669"/>
    <property type="project" value="InterPro"/>
</dbReference>
<accession>A0A4Y7RRK4</accession>
<keyword evidence="2" id="KW-1185">Reference proteome</keyword>
<dbReference type="AlphaFoldDB" id="A0A4Y7RRK4"/>
<dbReference type="Gene3D" id="2.70.98.10">
    <property type="match status" value="1"/>
</dbReference>
<dbReference type="EMBL" id="QPFP01000443">
    <property type="protein sequence ID" value="TEB11618.1"/>
    <property type="molecule type" value="Genomic_DNA"/>
</dbReference>
<proteinExistence type="predicted"/>
<reference evidence="1 2" key="1">
    <citation type="journal article" date="2019" name="Nat. Ecol. Evol.">
        <title>Megaphylogeny resolves global patterns of mushroom evolution.</title>
        <authorList>
            <person name="Varga T."/>
            <person name="Krizsan K."/>
            <person name="Foldi C."/>
            <person name="Dima B."/>
            <person name="Sanchez-Garcia M."/>
            <person name="Sanchez-Ramirez S."/>
            <person name="Szollosi G.J."/>
            <person name="Szarkandi J.G."/>
            <person name="Papp V."/>
            <person name="Albert L."/>
            <person name="Andreopoulos W."/>
            <person name="Angelini C."/>
            <person name="Antonin V."/>
            <person name="Barry K.W."/>
            <person name="Bougher N.L."/>
            <person name="Buchanan P."/>
            <person name="Buyck B."/>
            <person name="Bense V."/>
            <person name="Catcheside P."/>
            <person name="Chovatia M."/>
            <person name="Cooper J."/>
            <person name="Damon W."/>
            <person name="Desjardin D."/>
            <person name="Finy P."/>
            <person name="Geml J."/>
            <person name="Haridas S."/>
            <person name="Hughes K."/>
            <person name="Justo A."/>
            <person name="Karasinski D."/>
            <person name="Kautmanova I."/>
            <person name="Kiss B."/>
            <person name="Kocsube S."/>
            <person name="Kotiranta H."/>
            <person name="LaButti K.M."/>
            <person name="Lechner B.E."/>
            <person name="Liimatainen K."/>
            <person name="Lipzen A."/>
            <person name="Lukacs Z."/>
            <person name="Mihaltcheva S."/>
            <person name="Morgado L.N."/>
            <person name="Niskanen T."/>
            <person name="Noordeloos M.E."/>
            <person name="Ohm R.A."/>
            <person name="Ortiz-Santana B."/>
            <person name="Ovrebo C."/>
            <person name="Racz N."/>
            <person name="Riley R."/>
            <person name="Savchenko A."/>
            <person name="Shiryaev A."/>
            <person name="Soop K."/>
            <person name="Spirin V."/>
            <person name="Szebenyi C."/>
            <person name="Tomsovsky M."/>
            <person name="Tulloss R.E."/>
            <person name="Uehling J."/>
            <person name="Grigoriev I.V."/>
            <person name="Vagvolgyi C."/>
            <person name="Papp T."/>
            <person name="Martin F.M."/>
            <person name="Miettinen O."/>
            <person name="Hibbett D.S."/>
            <person name="Nagy L.G."/>
        </authorList>
    </citation>
    <scope>NUCLEOTIDE SEQUENCE [LARGE SCALE GENOMIC DNA]</scope>
    <source>
        <strain evidence="1 2">FP101781</strain>
    </source>
</reference>
<dbReference type="GO" id="GO:0006006">
    <property type="term" value="P:glucose metabolic process"/>
    <property type="evidence" value="ECO:0007669"/>
    <property type="project" value="TreeGrafter"/>
</dbReference>
<dbReference type="GO" id="GO:0033499">
    <property type="term" value="P:galactose catabolic process via UDP-galactose, Leloir pathway"/>
    <property type="evidence" value="ECO:0007669"/>
    <property type="project" value="TreeGrafter"/>
</dbReference>
<organism evidence="1 2">
    <name type="scientific">Coprinellus micaceus</name>
    <name type="common">Glistening ink-cap mushroom</name>
    <name type="synonym">Coprinus micaceus</name>
    <dbReference type="NCBI Taxonomy" id="71717"/>
    <lineage>
        <taxon>Eukaryota</taxon>
        <taxon>Fungi</taxon>
        <taxon>Dikarya</taxon>
        <taxon>Basidiomycota</taxon>
        <taxon>Agaricomycotina</taxon>
        <taxon>Agaricomycetes</taxon>
        <taxon>Agaricomycetidae</taxon>
        <taxon>Agaricales</taxon>
        <taxon>Agaricineae</taxon>
        <taxon>Psathyrellaceae</taxon>
        <taxon>Coprinellus</taxon>
    </lineage>
</organism>
<dbReference type="OrthoDB" id="274691at2759"/>
<gene>
    <name evidence="1" type="ORF">FA13DRAFT_1677729</name>
</gene>
<dbReference type="STRING" id="71717.A0A4Y7RRK4"/>
<evidence type="ECO:0000313" key="1">
    <source>
        <dbReference type="EMBL" id="TEB11618.1"/>
    </source>
</evidence>
<evidence type="ECO:0000313" key="2">
    <source>
        <dbReference type="Proteomes" id="UP000298030"/>
    </source>
</evidence>
<dbReference type="SUPFAM" id="SSF74650">
    <property type="entry name" value="Galactose mutarotase-like"/>
    <property type="match status" value="1"/>
</dbReference>
<dbReference type="InterPro" id="IPR014718">
    <property type="entry name" value="GH-type_carb-bd"/>
</dbReference>
<protein>
    <submittedName>
        <fullName evidence="1">Galactose mutarotase-like protein</fullName>
    </submittedName>
</protein>
<sequence length="404" mass="43811">MSEFEPIRIANGPLSLEVLPYGVTIHRFLVKVGDHTHDIVIGPEDPSGHKTQKYTNSIVGRYANRIPVGTHTLERGKYTSTFAAQPNETPRVSLHGGPVAWDAVSWAKVNEPSLLTKAEVEKLKSLDPASYAVFRLTSANGDQGYPGKLTAETVLALVKPEGEGSLGAVAIVYRAKLDDEATVTPVNLTQHWGFNLNASLPSHDLTVKTQTLNLEADHLVVRDSDNFSKGFADTTQDAVHNHNRKVIGENYPEAGYDDYYLLKQGAPSSAPTRVDKAAFTPELDLLSDIIKPTYNRSIGELASSASGLKVSFDSNQHGLMVYTNGLSSATKGARKHAHGGSGISNHGDSYGPGDAVFIEFHHPLHAFLDPKNKDGEDTLLTSDEVYHNFVRASIFLVQIEGTFG</sequence>
<name>A0A4Y7RRK4_COPMI</name>
<dbReference type="Pfam" id="PF01263">
    <property type="entry name" value="Aldose_epim"/>
    <property type="match status" value="1"/>
</dbReference>
<dbReference type="PANTHER" id="PTHR10091">
    <property type="entry name" value="ALDOSE-1-EPIMERASE"/>
    <property type="match status" value="1"/>
</dbReference>
<dbReference type="Proteomes" id="UP000298030">
    <property type="component" value="Unassembled WGS sequence"/>
</dbReference>
<dbReference type="InterPro" id="IPR011013">
    <property type="entry name" value="Gal_mutarotase_sf_dom"/>
</dbReference>
<dbReference type="GO" id="GO:0004034">
    <property type="term" value="F:aldose 1-epimerase activity"/>
    <property type="evidence" value="ECO:0007669"/>
    <property type="project" value="TreeGrafter"/>
</dbReference>
<comment type="caution">
    <text evidence="1">The sequence shown here is derived from an EMBL/GenBank/DDBJ whole genome shotgun (WGS) entry which is preliminary data.</text>
</comment>